<gene>
    <name evidence="1" type="ORF">A1332_21180</name>
    <name evidence="2" type="ORF">A1353_17950</name>
</gene>
<evidence type="ECO:0000313" key="2">
    <source>
        <dbReference type="EMBL" id="OAI01541.1"/>
    </source>
</evidence>
<evidence type="ECO:0000313" key="4">
    <source>
        <dbReference type="Proteomes" id="UP000078090"/>
    </source>
</evidence>
<comment type="caution">
    <text evidence="2">The sequence shown here is derived from an EMBL/GenBank/DDBJ whole genome shotgun (WGS) entry which is preliminary data.</text>
</comment>
<dbReference type="Proteomes" id="UP000077763">
    <property type="component" value="Unassembled WGS sequence"/>
</dbReference>
<protein>
    <submittedName>
        <fullName evidence="2">Uncharacterized protein</fullName>
    </submittedName>
</protein>
<dbReference type="OrthoDB" id="6198757at2"/>
<reference evidence="3 4" key="1">
    <citation type="submission" date="2016-03" db="EMBL/GenBank/DDBJ databases">
        <authorList>
            <person name="Ploux O."/>
        </authorList>
    </citation>
    <scope>NUCLEOTIDE SEQUENCE [LARGE SCALE GENOMIC DNA]</scope>
    <source>
        <strain evidence="1 4">R-45363</strain>
        <strain evidence="2 3">R-45371</strain>
    </source>
</reference>
<dbReference type="AlphaFoldDB" id="A0A177M7E0"/>
<dbReference type="EMBL" id="LUUG01000115">
    <property type="protein sequence ID" value="OAH97877.1"/>
    <property type="molecule type" value="Genomic_DNA"/>
</dbReference>
<evidence type="ECO:0000313" key="3">
    <source>
        <dbReference type="Proteomes" id="UP000077763"/>
    </source>
</evidence>
<accession>A0A177M7E0</accession>
<dbReference type="EMBL" id="LUUH01000067">
    <property type="protein sequence ID" value="OAI01541.1"/>
    <property type="molecule type" value="Genomic_DNA"/>
</dbReference>
<sequence length="102" mass="11911">MIAYKYPEEKEILMHYARKLKANDIIEIIDNGYVKNANEAKLLTAFFWQMVDESVKDAEQGLDAAGHRDLQAYDEYIMNTLRSYLINAGYEKEWNDDDEPGQ</sequence>
<dbReference type="Proteomes" id="UP000078090">
    <property type="component" value="Unassembled WGS sequence"/>
</dbReference>
<organism evidence="2 3">
    <name type="scientific">Methylomonas methanica</name>
    <dbReference type="NCBI Taxonomy" id="421"/>
    <lineage>
        <taxon>Bacteria</taxon>
        <taxon>Pseudomonadati</taxon>
        <taxon>Pseudomonadota</taxon>
        <taxon>Gammaproteobacteria</taxon>
        <taxon>Methylococcales</taxon>
        <taxon>Methylococcaceae</taxon>
        <taxon>Methylomonas</taxon>
    </lineage>
</organism>
<dbReference type="RefSeq" id="WP_064010364.1">
    <property type="nucleotide sequence ID" value="NZ_LUUG01000115.1"/>
</dbReference>
<name>A0A177M7E0_METMH</name>
<evidence type="ECO:0000313" key="1">
    <source>
        <dbReference type="EMBL" id="OAH97877.1"/>
    </source>
</evidence>
<proteinExistence type="predicted"/>